<keyword evidence="1 2" id="KW-0560">Oxidoreductase</keyword>
<evidence type="ECO:0000256" key="2">
    <source>
        <dbReference type="RuleBase" id="RU004475"/>
    </source>
</evidence>
<feature type="domain" description="3-beta hydroxysteroid dehydrogenase/isomerase" evidence="3">
    <location>
        <begin position="32"/>
        <end position="201"/>
    </location>
</feature>
<dbReference type="PANTHER" id="PTHR10366">
    <property type="entry name" value="NAD DEPENDENT EPIMERASE/DEHYDRATASE"/>
    <property type="match status" value="1"/>
</dbReference>
<dbReference type="SUPFAM" id="SSF51735">
    <property type="entry name" value="NAD(P)-binding Rossmann-fold domains"/>
    <property type="match status" value="1"/>
</dbReference>
<protein>
    <submittedName>
        <fullName evidence="4">TSA: Wollemia nobilis Ref_Wollemi_Transcript_3657_1439 transcribed RNA sequence</fullName>
    </submittedName>
</protein>
<evidence type="ECO:0000259" key="3">
    <source>
        <dbReference type="Pfam" id="PF01073"/>
    </source>
</evidence>
<dbReference type="InterPro" id="IPR036291">
    <property type="entry name" value="NAD(P)-bd_dom_sf"/>
</dbReference>
<sequence length="336" mass="36758">MAVVKSAPEDCFAERRGYDRGKAEMVPKMVCVTSGTSYVGLCIVMHLLRRGYAVRVAVDNGDELQKLREMEEFATWSDRAVGVVTNILAEDAAALSEVFEGCYGVFHTSSFIDPHGLSGFTEQMVRLEVEGAEKVVEACSLTCSVRRLVFTSSLGACIWQNQETGSAFVVDEKCWSDPLVCRENKLWFALSKTIAEKTAWTRAEQRDVNMVTLCPALLTGRAFSSSNSTSSIAYLKGANKMLEKGVLATVDVRRAAEAHVCVYEAMGLGASGRYVCFDKIINNPTEALDLENSTNMKIGFSQLFDNNNEKGGVEGVSNAKLARLTALTLHAHSCRE</sequence>
<dbReference type="GO" id="GO:0016616">
    <property type="term" value="F:oxidoreductase activity, acting on the CH-OH group of donors, NAD or NADP as acceptor"/>
    <property type="evidence" value="ECO:0007669"/>
    <property type="project" value="InterPro"/>
</dbReference>
<evidence type="ECO:0000313" key="4">
    <source>
        <dbReference type="EMBL" id="JAG89154.1"/>
    </source>
</evidence>
<dbReference type="Pfam" id="PF01073">
    <property type="entry name" value="3Beta_HSD"/>
    <property type="match status" value="1"/>
</dbReference>
<dbReference type="EMBL" id="GCHU01003628">
    <property type="protein sequence ID" value="JAG89154.1"/>
    <property type="molecule type" value="Transcribed_RNA"/>
</dbReference>
<dbReference type="PANTHER" id="PTHR10366:SF483">
    <property type="entry name" value="CINNAMOYL COA REDUCTASE-LIKE PROTEIN"/>
    <property type="match status" value="1"/>
</dbReference>
<dbReference type="InterPro" id="IPR002225">
    <property type="entry name" value="3Beta_OHSteriod_DH/Estase"/>
</dbReference>
<name>A0A0C9RYK1_9CONI</name>
<organism evidence="4">
    <name type="scientific">Wollemia nobilis</name>
    <dbReference type="NCBI Taxonomy" id="56998"/>
    <lineage>
        <taxon>Eukaryota</taxon>
        <taxon>Viridiplantae</taxon>
        <taxon>Streptophyta</taxon>
        <taxon>Embryophyta</taxon>
        <taxon>Tracheophyta</taxon>
        <taxon>Spermatophyta</taxon>
        <taxon>Pinopsida</taxon>
        <taxon>Pinidae</taxon>
        <taxon>Conifers II</taxon>
        <taxon>Araucariales</taxon>
        <taxon>Araucariaceae</taxon>
        <taxon>Wollemia</taxon>
    </lineage>
</organism>
<dbReference type="InterPro" id="IPR050425">
    <property type="entry name" value="NAD(P)_dehydrat-like"/>
</dbReference>
<dbReference type="GO" id="GO:0006694">
    <property type="term" value="P:steroid biosynthetic process"/>
    <property type="evidence" value="ECO:0007669"/>
    <property type="project" value="InterPro"/>
</dbReference>
<evidence type="ECO:0000256" key="1">
    <source>
        <dbReference type="ARBA" id="ARBA00023002"/>
    </source>
</evidence>
<reference evidence="4" key="1">
    <citation type="submission" date="2015-02" db="EMBL/GenBank/DDBJ databases">
        <title>A transcriptome of Wollemia nobilis - a relic of Gondwana.</title>
        <authorList>
            <person name="Chia J.Y."/>
            <person name="Leong Y.S."/>
            <person name="Abdul Karim S."/>
            <person name="Wan Azmi N."/>
            <person name="Hercus R."/>
            <person name="Croft L."/>
        </authorList>
    </citation>
    <scope>NUCLEOTIDE SEQUENCE</scope>
    <source>
        <strain evidence="4">MaeBrown</strain>
        <tissue evidence="4">Leaf</tissue>
    </source>
</reference>
<dbReference type="AlphaFoldDB" id="A0A0C9RYK1"/>
<comment type="similarity">
    <text evidence="2">Belongs to the 3-beta-HSD family.</text>
</comment>
<proteinExistence type="inferred from homology"/>
<accession>A0A0C9RYK1</accession>
<dbReference type="Gene3D" id="3.40.50.720">
    <property type="entry name" value="NAD(P)-binding Rossmann-like Domain"/>
    <property type="match status" value="1"/>
</dbReference>